<keyword evidence="8 9" id="KW-0472">Membrane</keyword>
<evidence type="ECO:0000256" key="1">
    <source>
        <dbReference type="ARBA" id="ARBA00004651"/>
    </source>
</evidence>
<evidence type="ECO:0000256" key="5">
    <source>
        <dbReference type="ARBA" id="ARBA00022927"/>
    </source>
</evidence>
<evidence type="ECO:0000313" key="11">
    <source>
        <dbReference type="EMBL" id="GAG01517.1"/>
    </source>
</evidence>
<keyword evidence="7" id="KW-0811">Translocation</keyword>
<dbReference type="PANTHER" id="PTHR30081">
    <property type="entry name" value="PROTEIN-EXPORT MEMBRANE PROTEIN SEC"/>
    <property type="match status" value="1"/>
</dbReference>
<dbReference type="Pfam" id="PF07549">
    <property type="entry name" value="Sec_GG"/>
    <property type="match status" value="1"/>
</dbReference>
<dbReference type="AlphaFoldDB" id="X0UQK2"/>
<reference evidence="11" key="1">
    <citation type="journal article" date="2014" name="Front. Microbiol.">
        <title>High frequency of phylogenetically diverse reductive dehalogenase-homologous genes in deep subseafloor sedimentary metagenomes.</title>
        <authorList>
            <person name="Kawai M."/>
            <person name="Futagami T."/>
            <person name="Toyoda A."/>
            <person name="Takaki Y."/>
            <person name="Nishi S."/>
            <person name="Hori S."/>
            <person name="Arai W."/>
            <person name="Tsubouchi T."/>
            <person name="Morono Y."/>
            <person name="Uchiyama I."/>
            <person name="Ito T."/>
            <person name="Fujiyama A."/>
            <person name="Inagaki F."/>
            <person name="Takami H."/>
        </authorList>
    </citation>
    <scope>NUCLEOTIDE SEQUENCE</scope>
    <source>
        <strain evidence="11">Expedition CK06-06</strain>
    </source>
</reference>
<evidence type="ECO:0000256" key="7">
    <source>
        <dbReference type="ARBA" id="ARBA00023010"/>
    </source>
</evidence>
<keyword evidence="5" id="KW-0653">Protein transport</keyword>
<feature type="non-terminal residue" evidence="11">
    <location>
        <position position="179"/>
    </location>
</feature>
<feature type="transmembrane region" description="Helical" evidence="9">
    <location>
        <begin position="126"/>
        <end position="147"/>
    </location>
</feature>
<evidence type="ECO:0000256" key="2">
    <source>
        <dbReference type="ARBA" id="ARBA00022448"/>
    </source>
</evidence>
<dbReference type="EMBL" id="BARS01027835">
    <property type="protein sequence ID" value="GAG01517.1"/>
    <property type="molecule type" value="Genomic_DNA"/>
</dbReference>
<feature type="domain" description="Protein export membrane protein SecD/SecF C-terminal" evidence="10">
    <location>
        <begin position="108"/>
        <end position="177"/>
    </location>
</feature>
<proteinExistence type="predicted"/>
<feature type="transmembrane region" description="Helical" evidence="9">
    <location>
        <begin position="154"/>
        <end position="176"/>
    </location>
</feature>
<evidence type="ECO:0000256" key="3">
    <source>
        <dbReference type="ARBA" id="ARBA00022475"/>
    </source>
</evidence>
<dbReference type="PANTHER" id="PTHR30081:SF8">
    <property type="entry name" value="PROTEIN TRANSLOCASE SUBUNIT SECF"/>
    <property type="match status" value="1"/>
</dbReference>
<comment type="caution">
    <text evidence="11">The sequence shown here is derived from an EMBL/GenBank/DDBJ whole genome shotgun (WGS) entry which is preliminary data.</text>
</comment>
<dbReference type="SUPFAM" id="SSF82866">
    <property type="entry name" value="Multidrug efflux transporter AcrB transmembrane domain"/>
    <property type="match status" value="1"/>
</dbReference>
<evidence type="ECO:0000256" key="9">
    <source>
        <dbReference type="SAM" id="Phobius"/>
    </source>
</evidence>
<organism evidence="11">
    <name type="scientific">marine sediment metagenome</name>
    <dbReference type="NCBI Taxonomy" id="412755"/>
    <lineage>
        <taxon>unclassified sequences</taxon>
        <taxon>metagenomes</taxon>
        <taxon>ecological metagenomes</taxon>
    </lineage>
</organism>
<evidence type="ECO:0000256" key="8">
    <source>
        <dbReference type="ARBA" id="ARBA00023136"/>
    </source>
</evidence>
<feature type="transmembrane region" description="Helical" evidence="9">
    <location>
        <begin position="12"/>
        <end position="31"/>
    </location>
</feature>
<evidence type="ECO:0000256" key="4">
    <source>
        <dbReference type="ARBA" id="ARBA00022692"/>
    </source>
</evidence>
<comment type="subcellular location">
    <subcellularLocation>
        <location evidence="1">Cell membrane</location>
        <topology evidence="1">Multi-pass membrane protein</topology>
    </subcellularLocation>
</comment>
<evidence type="ECO:0000259" key="10">
    <source>
        <dbReference type="Pfam" id="PF02355"/>
    </source>
</evidence>
<dbReference type="GO" id="GO:0005886">
    <property type="term" value="C:plasma membrane"/>
    <property type="evidence" value="ECO:0007669"/>
    <property type="project" value="UniProtKB-SubCell"/>
</dbReference>
<dbReference type="Pfam" id="PF02355">
    <property type="entry name" value="SecD_SecF_C"/>
    <property type="match status" value="1"/>
</dbReference>
<keyword evidence="6 9" id="KW-1133">Transmembrane helix</keyword>
<dbReference type="GO" id="GO:0015031">
    <property type="term" value="P:protein transport"/>
    <property type="evidence" value="ECO:0007669"/>
    <property type="project" value="UniProtKB-KW"/>
</dbReference>
<evidence type="ECO:0000256" key="6">
    <source>
        <dbReference type="ARBA" id="ARBA00022989"/>
    </source>
</evidence>
<keyword evidence="3" id="KW-1003">Cell membrane</keyword>
<dbReference type="InterPro" id="IPR022813">
    <property type="entry name" value="SecD/SecF_arch_bac"/>
</dbReference>
<dbReference type="InterPro" id="IPR048634">
    <property type="entry name" value="SecD_SecF_C"/>
</dbReference>
<dbReference type="InterPro" id="IPR022646">
    <property type="entry name" value="SecD/SecF_CS"/>
</dbReference>
<gene>
    <name evidence="11" type="ORF">S01H1_43678</name>
</gene>
<accession>X0UQK2</accession>
<sequence length="179" mass="19858">MINFMRLKKIYFLISALVLIPGIISLIFFGLKPSIDFTGGTLWEVRFAESTASSQEPVVGIIREAFAEQELEIASIQPSGEDQFIIRAAPLSTEQHELLVVALGNKIGEFEEIRFETLGPTLGRELLFKAVLAVVLAALAILSYVAYRFKNLMYGVTAILAMFHDTFILLGTFSLLGHF</sequence>
<keyword evidence="2" id="KW-0813">Transport</keyword>
<keyword evidence="4 9" id="KW-0812">Transmembrane</keyword>
<name>X0UQK2_9ZZZZ</name>
<protein>
    <recommendedName>
        <fullName evidence="10">Protein export membrane protein SecD/SecF C-terminal domain-containing protein</fullName>
    </recommendedName>
</protein>